<feature type="transmembrane region" description="Helical" evidence="1">
    <location>
        <begin position="93"/>
        <end position="111"/>
    </location>
</feature>
<dbReference type="GO" id="GO:0016491">
    <property type="term" value="F:oxidoreductase activity"/>
    <property type="evidence" value="ECO:0007669"/>
    <property type="project" value="InterPro"/>
</dbReference>
<evidence type="ECO:0000313" key="4">
    <source>
        <dbReference type="Proteomes" id="UP000320176"/>
    </source>
</evidence>
<keyword evidence="1" id="KW-0472">Membrane</keyword>
<gene>
    <name evidence="3" type="ORF">Pla52n_52760</name>
</gene>
<dbReference type="Proteomes" id="UP000320176">
    <property type="component" value="Unassembled WGS sequence"/>
</dbReference>
<feature type="domain" description="Fatty acid hydroxylase" evidence="2">
    <location>
        <begin position="18"/>
        <end position="169"/>
    </location>
</feature>
<keyword evidence="1" id="KW-1133">Transmembrane helix</keyword>
<dbReference type="GO" id="GO:0008610">
    <property type="term" value="P:lipid biosynthetic process"/>
    <property type="evidence" value="ECO:0007669"/>
    <property type="project" value="InterPro"/>
</dbReference>
<dbReference type="EMBL" id="SJPN01000007">
    <property type="protein sequence ID" value="TWT94455.1"/>
    <property type="molecule type" value="Genomic_DNA"/>
</dbReference>
<organism evidence="3 4">
    <name type="scientific">Stieleria varia</name>
    <dbReference type="NCBI Taxonomy" id="2528005"/>
    <lineage>
        <taxon>Bacteria</taxon>
        <taxon>Pseudomonadati</taxon>
        <taxon>Planctomycetota</taxon>
        <taxon>Planctomycetia</taxon>
        <taxon>Pirellulales</taxon>
        <taxon>Pirellulaceae</taxon>
        <taxon>Stieleria</taxon>
    </lineage>
</organism>
<keyword evidence="1" id="KW-0812">Transmembrane</keyword>
<comment type="caution">
    <text evidence="3">The sequence shown here is derived from an EMBL/GenBank/DDBJ whole genome shotgun (WGS) entry which is preliminary data.</text>
</comment>
<dbReference type="GO" id="GO:0005506">
    <property type="term" value="F:iron ion binding"/>
    <property type="evidence" value="ECO:0007669"/>
    <property type="project" value="InterPro"/>
</dbReference>
<dbReference type="OrthoDB" id="5965958at2"/>
<proteinExistence type="predicted"/>
<protein>
    <recommendedName>
        <fullName evidence="2">Fatty acid hydroxylase domain-containing protein</fullName>
    </recommendedName>
</protein>
<evidence type="ECO:0000256" key="1">
    <source>
        <dbReference type="SAM" id="Phobius"/>
    </source>
</evidence>
<dbReference type="AlphaFoldDB" id="A0A5C6A4Z1"/>
<reference evidence="3 4" key="1">
    <citation type="submission" date="2019-02" db="EMBL/GenBank/DDBJ databases">
        <title>Deep-cultivation of Planctomycetes and their phenomic and genomic characterization uncovers novel biology.</title>
        <authorList>
            <person name="Wiegand S."/>
            <person name="Jogler M."/>
            <person name="Boedeker C."/>
            <person name="Pinto D."/>
            <person name="Vollmers J."/>
            <person name="Rivas-Marin E."/>
            <person name="Kohn T."/>
            <person name="Peeters S.H."/>
            <person name="Heuer A."/>
            <person name="Rast P."/>
            <person name="Oberbeckmann S."/>
            <person name="Bunk B."/>
            <person name="Jeske O."/>
            <person name="Meyerdierks A."/>
            <person name="Storesund J.E."/>
            <person name="Kallscheuer N."/>
            <person name="Luecker S."/>
            <person name="Lage O.M."/>
            <person name="Pohl T."/>
            <person name="Merkel B.J."/>
            <person name="Hornburger P."/>
            <person name="Mueller R.-W."/>
            <person name="Bruemmer F."/>
            <person name="Labrenz M."/>
            <person name="Spormann A.M."/>
            <person name="Op Den Camp H."/>
            <person name="Overmann J."/>
            <person name="Amann R."/>
            <person name="Jetten M.S.M."/>
            <person name="Mascher T."/>
            <person name="Medema M.H."/>
            <person name="Devos D.P."/>
            <person name="Kaster A.-K."/>
            <person name="Ovreas L."/>
            <person name="Rohde M."/>
            <person name="Galperin M.Y."/>
            <person name="Jogler C."/>
        </authorList>
    </citation>
    <scope>NUCLEOTIDE SEQUENCE [LARGE SCALE GENOMIC DNA]</scope>
    <source>
        <strain evidence="3 4">Pla52n</strain>
    </source>
</reference>
<keyword evidence="4" id="KW-1185">Reference proteome</keyword>
<feature type="transmembrane region" description="Helical" evidence="1">
    <location>
        <begin position="12"/>
        <end position="30"/>
    </location>
</feature>
<dbReference type="InterPro" id="IPR006694">
    <property type="entry name" value="Fatty_acid_hydroxylase"/>
</dbReference>
<evidence type="ECO:0000259" key="2">
    <source>
        <dbReference type="Pfam" id="PF04116"/>
    </source>
</evidence>
<dbReference type="Pfam" id="PF04116">
    <property type="entry name" value="FA_hydroxylase"/>
    <property type="match status" value="1"/>
</dbReference>
<accession>A0A5C6A4Z1</accession>
<dbReference type="RefSeq" id="WP_146522320.1">
    <property type="nucleotide sequence ID" value="NZ_CP151726.1"/>
</dbReference>
<sequence>MSEFATEIVIGILWRIPVILLAFSIGEWLVHKYLLHKPLSIAPFIERQHGQEHHGQGQNEIIPHIDLTLVDYFWTLPFFALAGFRISMGHAGGWAGVIALSSVVFAHRYFWNKIHRGIHRDDSGNRLENNWMTRRSWFPMFENHHLDHHRRPDRNFGVVFLWIDYAFRTKWTSAATRATMKVAEETHAAKTTST</sequence>
<evidence type="ECO:0000313" key="3">
    <source>
        <dbReference type="EMBL" id="TWT94455.1"/>
    </source>
</evidence>
<name>A0A5C6A4Z1_9BACT</name>